<dbReference type="EMBL" id="JACKTY010000050">
    <property type="protein sequence ID" value="MCV7230470.1"/>
    <property type="molecule type" value="Genomic_DNA"/>
</dbReference>
<evidence type="ECO:0000313" key="2">
    <source>
        <dbReference type="Proteomes" id="UP001526201"/>
    </source>
</evidence>
<protein>
    <submittedName>
        <fullName evidence="1">Uncharacterized protein</fullName>
    </submittedName>
</protein>
<dbReference type="RefSeq" id="WP_264071751.1">
    <property type="nucleotide sequence ID" value="NZ_JACKTY010000050.1"/>
</dbReference>
<comment type="caution">
    <text evidence="1">The sequence shown here is derived from an EMBL/GenBank/DDBJ whole genome shotgun (WGS) entry which is preliminary data.</text>
</comment>
<accession>A0ABT3CLZ9</accession>
<name>A0ABT3CLZ9_9MYCO</name>
<gene>
    <name evidence="1" type="ORF">H7J73_31130</name>
</gene>
<proteinExistence type="predicted"/>
<sequence length="61" mass="6363">MGLAFDIAVPRAETASKGEGFLNSKRLSCNAIDGTTISDLERGAVLMFGCSRIPGMESNGV</sequence>
<dbReference type="Proteomes" id="UP001526201">
    <property type="component" value="Unassembled WGS sequence"/>
</dbReference>
<keyword evidence="2" id="KW-1185">Reference proteome</keyword>
<reference evidence="1 2" key="1">
    <citation type="journal article" date="2022" name="BMC Genomics">
        <title>Comparative genome analysis of mycobacteria focusing on tRNA and non-coding RNA.</title>
        <authorList>
            <person name="Behra P.R.K."/>
            <person name="Pettersson B.M.F."/>
            <person name="Ramesh M."/>
            <person name="Das S."/>
            <person name="Dasgupta S."/>
            <person name="Kirsebom L.A."/>
        </authorList>
    </citation>
    <scope>NUCLEOTIDE SEQUENCE [LARGE SCALE GENOMIC DNA]</scope>
    <source>
        <strain evidence="1 2">DSM 44078</strain>
    </source>
</reference>
<organism evidence="1 2">
    <name type="scientific">Mycolicibacterium komossense</name>
    <dbReference type="NCBI Taxonomy" id="1779"/>
    <lineage>
        <taxon>Bacteria</taxon>
        <taxon>Bacillati</taxon>
        <taxon>Actinomycetota</taxon>
        <taxon>Actinomycetes</taxon>
        <taxon>Mycobacteriales</taxon>
        <taxon>Mycobacteriaceae</taxon>
        <taxon>Mycolicibacterium</taxon>
    </lineage>
</organism>
<evidence type="ECO:0000313" key="1">
    <source>
        <dbReference type="EMBL" id="MCV7230470.1"/>
    </source>
</evidence>